<sequence length="123" mass="13834">MEAVPAGVPQGAVIYPTLFNIYINDMEDGIPNELPTTCKYADDCSQYELVSTGLNSKMQEAVNFLEDWATQNKMELNTSKTKDMWIGFTRSSPAPPSISIGNEIIERVTKFKLLNWGYHAKRP</sequence>
<proteinExistence type="predicted"/>
<protein>
    <submittedName>
        <fullName evidence="1">Uncharacterized protein</fullName>
    </submittedName>
</protein>
<name>A0A7D9M662_PARCT</name>
<dbReference type="PROSITE" id="PS50878">
    <property type="entry name" value="RT_POL"/>
    <property type="match status" value="1"/>
</dbReference>
<dbReference type="EMBL" id="CACRXK020032548">
    <property type="protein sequence ID" value="CAB4043525.1"/>
    <property type="molecule type" value="Genomic_DNA"/>
</dbReference>
<reference evidence="1" key="1">
    <citation type="submission" date="2020-04" db="EMBL/GenBank/DDBJ databases">
        <authorList>
            <person name="Alioto T."/>
            <person name="Alioto T."/>
            <person name="Gomez Garrido J."/>
        </authorList>
    </citation>
    <scope>NUCLEOTIDE SEQUENCE</scope>
    <source>
        <strain evidence="1">A484AB</strain>
    </source>
</reference>
<organism evidence="1 2">
    <name type="scientific">Paramuricea clavata</name>
    <name type="common">Red gorgonian</name>
    <name type="synonym">Violescent sea-whip</name>
    <dbReference type="NCBI Taxonomy" id="317549"/>
    <lineage>
        <taxon>Eukaryota</taxon>
        <taxon>Metazoa</taxon>
        <taxon>Cnidaria</taxon>
        <taxon>Anthozoa</taxon>
        <taxon>Octocorallia</taxon>
        <taxon>Malacalcyonacea</taxon>
        <taxon>Plexauridae</taxon>
        <taxon>Paramuricea</taxon>
    </lineage>
</organism>
<dbReference type="PANTHER" id="PTHR33332">
    <property type="entry name" value="REVERSE TRANSCRIPTASE DOMAIN-CONTAINING PROTEIN"/>
    <property type="match status" value="1"/>
</dbReference>
<dbReference type="OrthoDB" id="5953030at2759"/>
<dbReference type="Pfam" id="PF00078">
    <property type="entry name" value="RVT_1"/>
    <property type="match status" value="1"/>
</dbReference>
<dbReference type="Proteomes" id="UP001152795">
    <property type="component" value="Unassembled WGS sequence"/>
</dbReference>
<dbReference type="InterPro" id="IPR000477">
    <property type="entry name" value="RT_dom"/>
</dbReference>
<evidence type="ECO:0000313" key="2">
    <source>
        <dbReference type="Proteomes" id="UP001152795"/>
    </source>
</evidence>
<evidence type="ECO:0000313" key="1">
    <source>
        <dbReference type="EMBL" id="CAB4043525.1"/>
    </source>
</evidence>
<gene>
    <name evidence="1" type="ORF">PACLA_8A081169</name>
</gene>
<dbReference type="AlphaFoldDB" id="A0A7D9M662"/>
<comment type="caution">
    <text evidence="1">The sequence shown here is derived from an EMBL/GenBank/DDBJ whole genome shotgun (WGS) entry which is preliminary data.</text>
</comment>
<keyword evidence="2" id="KW-1185">Reference proteome</keyword>
<accession>A0A7D9M662</accession>